<evidence type="ECO:0000256" key="6">
    <source>
        <dbReference type="ARBA" id="ARBA00022962"/>
    </source>
</evidence>
<keyword evidence="4 7" id="KW-0808">Transferase</keyword>
<dbReference type="UniPathway" id="UPA00074">
    <property type="reaction ID" value="UER00124"/>
</dbReference>
<dbReference type="eggNOG" id="COG0034">
    <property type="taxonomic scope" value="Bacteria"/>
</dbReference>
<dbReference type="SUPFAM" id="SSF53271">
    <property type="entry name" value="PRTase-like"/>
    <property type="match status" value="1"/>
</dbReference>
<dbReference type="STRING" id="1209989.TepRe1_1076"/>
<keyword evidence="7 10" id="KW-0460">Magnesium</keyword>
<comment type="function">
    <text evidence="7">Catalyzes the formation of phosphoribosylamine from phosphoribosylpyrophosphate (PRPP) and glutamine.</text>
</comment>
<dbReference type="PROSITE" id="PS51278">
    <property type="entry name" value="GATASE_TYPE_2"/>
    <property type="match status" value="1"/>
</dbReference>
<dbReference type="HAMAP" id="MF_01931">
    <property type="entry name" value="PurF"/>
    <property type="match status" value="1"/>
</dbReference>
<keyword evidence="7 11" id="KW-0411">Iron-sulfur</keyword>
<dbReference type="Pfam" id="PF00156">
    <property type="entry name" value="Pribosyltran"/>
    <property type="match status" value="1"/>
</dbReference>
<comment type="similarity">
    <text evidence="2 7 8">In the C-terminal section; belongs to the purine/pyrimidine phosphoribosyltransferase family.</text>
</comment>
<evidence type="ECO:0000256" key="3">
    <source>
        <dbReference type="ARBA" id="ARBA00022676"/>
    </source>
</evidence>
<evidence type="ECO:0000313" key="13">
    <source>
        <dbReference type="EMBL" id="CDI40595.1"/>
    </source>
</evidence>
<proteinExistence type="inferred from homology"/>
<dbReference type="EC" id="2.4.2.14" evidence="7"/>
<keyword evidence="7" id="KW-0004">4Fe-4S</keyword>
<dbReference type="EMBL" id="HF563609">
    <property type="protein sequence ID" value="CDI40595.1"/>
    <property type="molecule type" value="Genomic_DNA"/>
</dbReference>
<feature type="binding site" evidence="7 11">
    <location>
        <position position="247"/>
    </location>
    <ligand>
        <name>[4Fe-4S] cluster</name>
        <dbReference type="ChEBI" id="CHEBI:49883"/>
    </ligand>
</feature>
<dbReference type="InterPro" id="IPR035584">
    <property type="entry name" value="PurF_N"/>
</dbReference>
<dbReference type="Gene3D" id="3.40.50.2020">
    <property type="match status" value="1"/>
</dbReference>
<dbReference type="GO" id="GO:0009113">
    <property type="term" value="P:purine nucleobase biosynthetic process"/>
    <property type="evidence" value="ECO:0007669"/>
    <property type="project" value="UniProtKB-UniRule"/>
</dbReference>
<dbReference type="Proteomes" id="UP000010802">
    <property type="component" value="Chromosome"/>
</dbReference>
<name>F4LSF6_TEPAE</name>
<dbReference type="SUPFAM" id="SSF56235">
    <property type="entry name" value="N-terminal nucleophile aminohydrolases (Ntn hydrolases)"/>
    <property type="match status" value="1"/>
</dbReference>
<gene>
    <name evidence="7 13" type="primary">purF</name>
    <name evidence="13" type="ordered locus">TEPIRE1_1176</name>
</gene>
<protein>
    <recommendedName>
        <fullName evidence="7">Amidophosphoribosyltransferase</fullName>
        <shortName evidence="7">ATase</shortName>
        <ecNumber evidence="7">2.4.2.14</ecNumber>
    </recommendedName>
    <alternativeName>
        <fullName evidence="7">Glutamine phosphoribosylpyrophosphate amidotransferase</fullName>
        <shortName evidence="7">GPATase</shortName>
    </alternativeName>
</protein>
<comment type="catalytic activity">
    <reaction evidence="7 8">
        <text>5-phospho-beta-D-ribosylamine + L-glutamate + diphosphate = 5-phospho-alpha-D-ribose 1-diphosphate + L-glutamine + H2O</text>
        <dbReference type="Rhea" id="RHEA:14905"/>
        <dbReference type="ChEBI" id="CHEBI:15377"/>
        <dbReference type="ChEBI" id="CHEBI:29985"/>
        <dbReference type="ChEBI" id="CHEBI:33019"/>
        <dbReference type="ChEBI" id="CHEBI:58017"/>
        <dbReference type="ChEBI" id="CHEBI:58359"/>
        <dbReference type="ChEBI" id="CHEBI:58681"/>
        <dbReference type="EC" id="2.4.2.14"/>
    </reaction>
</comment>
<accession>F4LSF6</accession>
<evidence type="ECO:0000256" key="10">
    <source>
        <dbReference type="PIRSR" id="PIRSR000485-2"/>
    </source>
</evidence>
<organism evidence="13 14">
    <name type="scientific">Tepidanaerobacter acetatoxydans (strain DSM 21804 / JCM 16047 / Re1)</name>
    <dbReference type="NCBI Taxonomy" id="1209989"/>
    <lineage>
        <taxon>Bacteria</taxon>
        <taxon>Bacillati</taxon>
        <taxon>Bacillota</taxon>
        <taxon>Clostridia</taxon>
        <taxon>Thermosediminibacterales</taxon>
        <taxon>Tepidanaerobacteraceae</taxon>
        <taxon>Tepidanaerobacter</taxon>
    </lineage>
</organism>
<feature type="active site" description="Nucleophile" evidence="7 9">
    <location>
        <position position="9"/>
    </location>
</feature>
<comment type="pathway">
    <text evidence="1 7 8">Purine metabolism; IMP biosynthesis via de novo pathway; N(1)-(5-phospho-D-ribosyl)glycinamide from 5-phospho-alpha-D-ribose 1-diphosphate: step 1/2.</text>
</comment>
<evidence type="ECO:0000256" key="4">
    <source>
        <dbReference type="ARBA" id="ARBA00022679"/>
    </source>
</evidence>
<keyword evidence="7 10" id="KW-0479">Metal-binding</keyword>
<feature type="binding site" evidence="7 10">
    <location>
        <position position="356"/>
    </location>
    <ligand>
        <name>Mg(2+)</name>
        <dbReference type="ChEBI" id="CHEBI:18420"/>
    </ligand>
</feature>
<dbReference type="InterPro" id="IPR000836">
    <property type="entry name" value="PRTase_dom"/>
</dbReference>
<keyword evidence="3 7" id="KW-0328">Glycosyltransferase</keyword>
<dbReference type="Gene3D" id="3.60.20.10">
    <property type="entry name" value="Glutamine Phosphoribosylpyrophosphate, subunit 1, domain 1"/>
    <property type="match status" value="1"/>
</dbReference>
<comment type="cofactor">
    <cofactor evidence="7 11">
        <name>[4Fe-4S] cluster</name>
        <dbReference type="ChEBI" id="CHEBI:49883"/>
    </cofactor>
    <text evidence="7 11">Binds 1 [4Fe-4S] cluster per subunit.</text>
</comment>
<dbReference type="GO" id="GO:0004044">
    <property type="term" value="F:amidophosphoribosyltransferase activity"/>
    <property type="evidence" value="ECO:0007669"/>
    <property type="project" value="UniProtKB-UniRule"/>
</dbReference>
<dbReference type="GO" id="GO:0006189">
    <property type="term" value="P:'de novo' IMP biosynthetic process"/>
    <property type="evidence" value="ECO:0007669"/>
    <property type="project" value="UniProtKB-UniRule"/>
</dbReference>
<dbReference type="GO" id="GO:0051539">
    <property type="term" value="F:4 iron, 4 sulfur cluster binding"/>
    <property type="evidence" value="ECO:0007669"/>
    <property type="project" value="UniProtKB-KW"/>
</dbReference>
<keyword evidence="6 7" id="KW-0315">Glutamine amidotransferase</keyword>
<evidence type="ECO:0000256" key="9">
    <source>
        <dbReference type="PIRSR" id="PIRSR000485-1"/>
    </source>
</evidence>
<keyword evidence="14" id="KW-1185">Reference proteome</keyword>
<dbReference type="KEGG" id="tae:TepiRe1_1176"/>
<feature type="domain" description="Glutamine amidotransferase type-2" evidence="12">
    <location>
        <begin position="9"/>
        <end position="230"/>
    </location>
</feature>
<evidence type="ECO:0000256" key="11">
    <source>
        <dbReference type="PIRSR" id="PIRSR000485-3"/>
    </source>
</evidence>
<feature type="binding site" evidence="7 11">
    <location>
        <position position="444"/>
    </location>
    <ligand>
        <name>[4Fe-4S] cluster</name>
        <dbReference type="ChEBI" id="CHEBI:49883"/>
    </ligand>
</feature>
<dbReference type="HOGENOM" id="CLU_022389_3_1_9"/>
<feature type="binding site" evidence="7 11">
    <location>
        <position position="393"/>
    </location>
    <ligand>
        <name>[4Fe-4S] cluster</name>
        <dbReference type="ChEBI" id="CHEBI:49883"/>
    </ligand>
</feature>
<dbReference type="RefSeq" id="WP_013778145.1">
    <property type="nucleotide sequence ID" value="NC_015519.1"/>
</dbReference>
<dbReference type="InterPro" id="IPR029055">
    <property type="entry name" value="Ntn_hydrolases_N"/>
</dbReference>
<evidence type="ECO:0000256" key="7">
    <source>
        <dbReference type="HAMAP-Rule" id="MF_01931"/>
    </source>
</evidence>
<evidence type="ECO:0000256" key="2">
    <source>
        <dbReference type="ARBA" id="ARBA00010138"/>
    </source>
</evidence>
<feature type="binding site" evidence="7 10">
    <location>
        <position position="294"/>
    </location>
    <ligand>
        <name>Mg(2+)</name>
        <dbReference type="ChEBI" id="CHEBI:18420"/>
    </ligand>
</feature>
<evidence type="ECO:0000256" key="5">
    <source>
        <dbReference type="ARBA" id="ARBA00022755"/>
    </source>
</evidence>
<evidence type="ECO:0000256" key="8">
    <source>
        <dbReference type="PIRNR" id="PIRNR000485"/>
    </source>
</evidence>
<reference evidence="14" key="1">
    <citation type="journal article" date="2013" name="Genome Announc.">
        <title>First genome sequence of a syntrophic acetate-oxidizing bacterium, Tepidanaerobacter acetatoxydans strain Re1.</title>
        <authorList>
            <person name="Manzoor S."/>
            <person name="Bongcam-Rudloff E."/>
            <person name="Schnurer A."/>
            <person name="Muller B."/>
        </authorList>
    </citation>
    <scope>NUCLEOTIDE SEQUENCE [LARGE SCALE GENOMIC DNA]</scope>
    <source>
        <strain evidence="14">Re1</strain>
    </source>
</reference>
<evidence type="ECO:0000259" key="12">
    <source>
        <dbReference type="PROSITE" id="PS51278"/>
    </source>
</evidence>
<dbReference type="PANTHER" id="PTHR11907">
    <property type="entry name" value="AMIDOPHOSPHORIBOSYLTRANSFERASE"/>
    <property type="match status" value="1"/>
</dbReference>
<dbReference type="MEROPS" id="C44.001"/>
<keyword evidence="7 11" id="KW-0408">Iron</keyword>
<dbReference type="AlphaFoldDB" id="F4LSF6"/>
<dbReference type="CDD" id="cd06223">
    <property type="entry name" value="PRTases_typeI"/>
    <property type="match status" value="1"/>
</dbReference>
<dbReference type="CDD" id="cd00715">
    <property type="entry name" value="GPATase_N"/>
    <property type="match status" value="1"/>
</dbReference>
<feature type="binding site" evidence="7 10">
    <location>
        <position position="357"/>
    </location>
    <ligand>
        <name>Mg(2+)</name>
        <dbReference type="ChEBI" id="CHEBI:18420"/>
    </ligand>
</feature>
<dbReference type="Pfam" id="PF13537">
    <property type="entry name" value="GATase_7"/>
    <property type="match status" value="1"/>
</dbReference>
<sequence length="468" mass="51202">MSDKLKEACGVFGIYNPQKDAALGRNIFYGLYALQHRGQESAGIAVTSGSGIKYHKAMGLVSEVFNDEILDELSGHIGVGHVRYSTTEANTLINSQPLVVRYKKGSLAVVHNGNLVNSQELRRELEERGVAFQTEIDSEVVAFLIAQEHSEDIIKAAEICMEKIKGSYALVIMTEDTLIGMRDPHGIRPLCLGKQNDSYILTSESCALDTIDAKFIRDVEPGEIIVINKDGVKSIKKNKDNSSSALCIFEFVYFARPDSTIDGSNVHMARWEAGKLLAKEHPVEADLVIGVPDSGTVSAMGYAEAAGIPFGIGLIKNRYVGRTFIKATQSSREIGVKLKLNAVKEAVRGKRLIMVDDSIVRGTTSGLIVKVLKEAGAKEVHVRVSSPPVMHSCYFGIDTSTHKELIGAQRKIEEIRQYIGADSLGYLSLDGLMKATGFSGERFCTGCFSGAYPIEVPREGKRYVFEKR</sequence>
<evidence type="ECO:0000256" key="1">
    <source>
        <dbReference type="ARBA" id="ARBA00005209"/>
    </source>
</evidence>
<dbReference type="InterPro" id="IPR005854">
    <property type="entry name" value="PurF"/>
</dbReference>
<dbReference type="NCBIfam" id="TIGR01134">
    <property type="entry name" value="purF"/>
    <property type="match status" value="1"/>
</dbReference>
<dbReference type="OrthoDB" id="9801213at2"/>
<dbReference type="KEGG" id="tep:TepRe1_1076"/>
<feature type="binding site" evidence="7 11">
    <location>
        <position position="447"/>
    </location>
    <ligand>
        <name>[4Fe-4S] cluster</name>
        <dbReference type="ChEBI" id="CHEBI:49883"/>
    </ligand>
</feature>
<evidence type="ECO:0000313" key="14">
    <source>
        <dbReference type="Proteomes" id="UP000010802"/>
    </source>
</evidence>
<dbReference type="GO" id="GO:0000287">
    <property type="term" value="F:magnesium ion binding"/>
    <property type="evidence" value="ECO:0007669"/>
    <property type="project" value="UniProtKB-UniRule"/>
</dbReference>
<dbReference type="InterPro" id="IPR017932">
    <property type="entry name" value="GATase_2_dom"/>
</dbReference>
<comment type="cofactor">
    <cofactor evidence="7 10">
        <name>Mg(2+)</name>
        <dbReference type="ChEBI" id="CHEBI:18420"/>
    </cofactor>
    <text evidence="7 10">Binds 1 Mg(2+) ion per subunit.</text>
</comment>
<dbReference type="InterPro" id="IPR029057">
    <property type="entry name" value="PRTase-like"/>
</dbReference>
<keyword evidence="5 7" id="KW-0658">Purine biosynthesis</keyword>
<dbReference type="PIRSF" id="PIRSF000485">
    <property type="entry name" value="Amd_phspho_trans"/>
    <property type="match status" value="1"/>
</dbReference>